<name>A0ABV4H6Q8_9ACTN</name>
<accession>A0ABV4H6Q8</accession>
<evidence type="ECO:0000313" key="2">
    <source>
        <dbReference type="Proteomes" id="UP001565927"/>
    </source>
</evidence>
<comment type="caution">
    <text evidence="1">The sequence shown here is derived from an EMBL/GenBank/DDBJ whole genome shotgun (WGS) entry which is preliminary data.</text>
</comment>
<protein>
    <submittedName>
        <fullName evidence="1">Uncharacterized protein</fullName>
    </submittedName>
</protein>
<gene>
    <name evidence="1" type="ORF">AB2L27_19875</name>
</gene>
<reference evidence="1 2" key="1">
    <citation type="submission" date="2024-07" db="EMBL/GenBank/DDBJ databases">
        <authorList>
            <person name="Thanompreechachai J."/>
            <person name="Duangmal K."/>
        </authorList>
    </citation>
    <scope>NUCLEOTIDE SEQUENCE [LARGE SCALE GENOMIC DNA]</scope>
    <source>
        <strain evidence="1 2">LSe6-4</strain>
    </source>
</reference>
<organism evidence="1 2">
    <name type="scientific">Kineococcus halophytocola</name>
    <dbReference type="NCBI Taxonomy" id="3234027"/>
    <lineage>
        <taxon>Bacteria</taxon>
        <taxon>Bacillati</taxon>
        <taxon>Actinomycetota</taxon>
        <taxon>Actinomycetes</taxon>
        <taxon>Kineosporiales</taxon>
        <taxon>Kineosporiaceae</taxon>
        <taxon>Kineococcus</taxon>
    </lineage>
</organism>
<evidence type="ECO:0000313" key="1">
    <source>
        <dbReference type="EMBL" id="MEZ0167019.1"/>
    </source>
</evidence>
<dbReference type="RefSeq" id="WP_370443231.1">
    <property type="nucleotide sequence ID" value="NZ_JBGFTU010000041.1"/>
</dbReference>
<proteinExistence type="predicted"/>
<dbReference type="Proteomes" id="UP001565927">
    <property type="component" value="Unassembled WGS sequence"/>
</dbReference>
<dbReference type="EMBL" id="JBGFTU010000041">
    <property type="protein sequence ID" value="MEZ0167019.1"/>
    <property type="molecule type" value="Genomic_DNA"/>
</dbReference>
<keyword evidence="2" id="KW-1185">Reference proteome</keyword>
<sequence>MGHAVNGKDDRLAGFGAIEVVGQRDARRLGHGLHDVGPVP</sequence>